<protein>
    <submittedName>
        <fullName evidence="1">Uncharacterized protein</fullName>
    </submittedName>
</protein>
<proteinExistence type="predicted"/>
<name>A0A9W9KSV9_9EURO</name>
<dbReference type="PANTHER" id="PTHR14187">
    <property type="entry name" value="ALPHA KINASE/ELONGATION FACTOR 2 KINASE"/>
    <property type="match status" value="1"/>
</dbReference>
<evidence type="ECO:0000313" key="2">
    <source>
        <dbReference type="Proteomes" id="UP001149165"/>
    </source>
</evidence>
<dbReference type="AlphaFoldDB" id="A0A9W9KSV9"/>
<dbReference type="Proteomes" id="UP001149165">
    <property type="component" value="Unassembled WGS sequence"/>
</dbReference>
<sequence length="228" mass="26444">MLSPKQGLIHMFANHMNPVLTNTRGAVYRGLEGNQVDNRKARCHYGVSYRTPFNPDEHEQRDKEWCKYEEEWKAGNQMDWYIRKVKLLQIPLTSCRSLSLNFLCRQGESTSENKPISIGYYRCVPINHSFVFHEELMMSCKDQAPKVHSKKRVVSINIDMSTGVRVHCELVSDLSKIPKRLFLKKKNSSGQEYYDVRYSLVLTPLSASMNFELVFKGINYGKVSASYF</sequence>
<keyword evidence="2" id="KW-1185">Reference proteome</keyword>
<dbReference type="OrthoDB" id="4213913at2759"/>
<evidence type="ECO:0000313" key="1">
    <source>
        <dbReference type="EMBL" id="KAJ5116885.1"/>
    </source>
</evidence>
<dbReference type="EMBL" id="JAPQKH010000001">
    <property type="protein sequence ID" value="KAJ5116885.1"/>
    <property type="molecule type" value="Genomic_DNA"/>
</dbReference>
<organism evidence="1 2">
    <name type="scientific">Penicillium angulare</name>
    <dbReference type="NCBI Taxonomy" id="116970"/>
    <lineage>
        <taxon>Eukaryota</taxon>
        <taxon>Fungi</taxon>
        <taxon>Dikarya</taxon>
        <taxon>Ascomycota</taxon>
        <taxon>Pezizomycotina</taxon>
        <taxon>Eurotiomycetes</taxon>
        <taxon>Eurotiomycetidae</taxon>
        <taxon>Eurotiales</taxon>
        <taxon>Aspergillaceae</taxon>
        <taxon>Penicillium</taxon>
    </lineage>
</organism>
<reference evidence="1" key="2">
    <citation type="journal article" date="2023" name="IMA Fungus">
        <title>Comparative genomic study of the Penicillium genus elucidates a diverse pangenome and 15 lateral gene transfer events.</title>
        <authorList>
            <person name="Petersen C."/>
            <person name="Sorensen T."/>
            <person name="Nielsen M.R."/>
            <person name="Sondergaard T.E."/>
            <person name="Sorensen J.L."/>
            <person name="Fitzpatrick D.A."/>
            <person name="Frisvad J.C."/>
            <person name="Nielsen K.L."/>
        </authorList>
    </citation>
    <scope>NUCLEOTIDE SEQUENCE</scope>
    <source>
        <strain evidence="1">IBT 30069</strain>
    </source>
</reference>
<dbReference type="PANTHER" id="PTHR14187:SF5">
    <property type="entry name" value="HEAT SHOCK 70 KDA PROTEIN 12A"/>
    <property type="match status" value="1"/>
</dbReference>
<accession>A0A9W9KSV9</accession>
<reference evidence="1" key="1">
    <citation type="submission" date="2022-11" db="EMBL/GenBank/DDBJ databases">
        <authorList>
            <person name="Petersen C."/>
        </authorList>
    </citation>
    <scope>NUCLEOTIDE SEQUENCE</scope>
    <source>
        <strain evidence="1">IBT 30069</strain>
    </source>
</reference>
<gene>
    <name evidence="1" type="ORF">N7456_001233</name>
</gene>
<comment type="caution">
    <text evidence="1">The sequence shown here is derived from an EMBL/GenBank/DDBJ whole genome shotgun (WGS) entry which is preliminary data.</text>
</comment>